<evidence type="ECO:0000313" key="1">
    <source>
        <dbReference type="EMBL" id="KAK9918841.1"/>
    </source>
</evidence>
<sequence length="520" mass="57156">MTRLLHTLNSVSSLLERLSNAACEDDPEACKDALRGVRRVSQDFELIRPILDPLILQPRGTWTRDSGELSRHLSAPPLHPATVPKDKPLLTSQYKHYVEAGVNAVEAFALMSDPAATAYFDAVLASGIQRGPTCCIAGEMLVKHMWYTGLELQMCDIKLSPSLLGKLATYASGKPENLKAVTRVLPELCQGVSPDELLQRVMMAKTQIRKGLLRRYMQALDESEGLQGITTRLSQRLGIDLDALHSDTALDIPWHVRQYLQKYERCTDDRKMLASLETQIIVLRAIGALEAEAKENASDSGSHVFSGSMNPFRLANNLAPTGGDSARIKAQTNGGQTGIYRLTQLGRGPLLQLPSGLALLHPRSSWNDGSQRHWEVQCRIGAKSVVIHRRRRFLRRNLASFLLEAELSRDNAWHTPGSHWVSQHDSEAMSPPTALDAIIDDGFALLRSSPSDKVVLVERGDETFVVFFVLAHFTTKVSSPRSTSTTLSLGLLLKSAKPSSMMAFKAVGGDIASLSCCDTQ</sequence>
<organism evidence="1 2">
    <name type="scientific">Coccomyxa subellipsoidea</name>
    <dbReference type="NCBI Taxonomy" id="248742"/>
    <lineage>
        <taxon>Eukaryota</taxon>
        <taxon>Viridiplantae</taxon>
        <taxon>Chlorophyta</taxon>
        <taxon>core chlorophytes</taxon>
        <taxon>Trebouxiophyceae</taxon>
        <taxon>Trebouxiophyceae incertae sedis</taxon>
        <taxon>Coccomyxaceae</taxon>
        <taxon>Coccomyxa</taxon>
    </lineage>
</organism>
<comment type="caution">
    <text evidence="1">The sequence shown here is derived from an EMBL/GenBank/DDBJ whole genome shotgun (WGS) entry which is preliminary data.</text>
</comment>
<proteinExistence type="predicted"/>
<reference evidence="1 2" key="1">
    <citation type="journal article" date="2024" name="Nat. Commun.">
        <title>Phylogenomics reveals the evolutionary origins of lichenization in chlorophyte algae.</title>
        <authorList>
            <person name="Puginier C."/>
            <person name="Libourel C."/>
            <person name="Otte J."/>
            <person name="Skaloud P."/>
            <person name="Haon M."/>
            <person name="Grisel S."/>
            <person name="Petersen M."/>
            <person name="Berrin J.G."/>
            <person name="Delaux P.M."/>
            <person name="Dal Grande F."/>
            <person name="Keller J."/>
        </authorList>
    </citation>
    <scope>NUCLEOTIDE SEQUENCE [LARGE SCALE GENOMIC DNA]</scope>
    <source>
        <strain evidence="1 2">SAG 216-7</strain>
    </source>
</reference>
<name>A0ABR2Z4X4_9CHLO</name>
<gene>
    <name evidence="1" type="ORF">WJX75_007441</name>
</gene>
<keyword evidence="2" id="KW-1185">Reference proteome</keyword>
<accession>A0ABR2Z4X4</accession>
<dbReference type="EMBL" id="JALJOT010000001">
    <property type="protein sequence ID" value="KAK9918841.1"/>
    <property type="molecule type" value="Genomic_DNA"/>
</dbReference>
<evidence type="ECO:0000313" key="2">
    <source>
        <dbReference type="Proteomes" id="UP001491310"/>
    </source>
</evidence>
<protein>
    <submittedName>
        <fullName evidence="1">Uncharacterized protein</fullName>
    </submittedName>
</protein>
<dbReference type="Proteomes" id="UP001491310">
    <property type="component" value="Unassembled WGS sequence"/>
</dbReference>